<dbReference type="InterPro" id="IPR036908">
    <property type="entry name" value="RlpA-like_sf"/>
</dbReference>
<dbReference type="InterPro" id="IPR007117">
    <property type="entry name" value="Expansin_CBD"/>
</dbReference>
<dbReference type="SUPFAM" id="SSF50685">
    <property type="entry name" value="Barwin-like endoglucanases"/>
    <property type="match status" value="1"/>
</dbReference>
<evidence type="ECO:0000256" key="1">
    <source>
        <dbReference type="ARBA" id="ARBA00004613"/>
    </source>
</evidence>
<keyword evidence="2" id="KW-0964">Secreted</keyword>
<accession>A0A978UXB8</accession>
<proteinExistence type="inferred from homology"/>
<dbReference type="Pfam" id="PF01357">
    <property type="entry name" value="Expansin_C"/>
    <property type="match status" value="1"/>
</dbReference>
<dbReference type="OrthoDB" id="406505at2759"/>
<dbReference type="InterPro" id="IPR036749">
    <property type="entry name" value="Expansin_CBD_sf"/>
</dbReference>
<evidence type="ECO:0000313" key="7">
    <source>
        <dbReference type="Proteomes" id="UP000813462"/>
    </source>
</evidence>
<reference evidence="6" key="1">
    <citation type="journal article" date="2021" name="Front. Plant Sci.">
        <title>Chromosome-Scale Genome Assembly for Chinese Sour Jujube and Insights Into Its Genome Evolution and Domestication Signature.</title>
        <authorList>
            <person name="Shen L.-Y."/>
            <person name="Luo H."/>
            <person name="Wang X.-L."/>
            <person name="Wang X.-M."/>
            <person name="Qiu X.-J."/>
            <person name="Liu H."/>
            <person name="Zhou S.-S."/>
            <person name="Jia K.-H."/>
            <person name="Nie S."/>
            <person name="Bao Y.-T."/>
            <person name="Zhang R.-G."/>
            <person name="Yun Q.-Z."/>
            <person name="Chai Y.-H."/>
            <person name="Lu J.-Y."/>
            <person name="Li Y."/>
            <person name="Zhao S.-W."/>
            <person name="Mao J.-F."/>
            <person name="Jia S.-G."/>
            <person name="Mao Y.-M."/>
        </authorList>
    </citation>
    <scope>NUCLEOTIDE SEQUENCE</scope>
    <source>
        <strain evidence="6">AT0</strain>
        <tissue evidence="6">Leaf</tissue>
    </source>
</reference>
<name>A0A978UXB8_ZIZJJ</name>
<dbReference type="InterPro" id="IPR007112">
    <property type="entry name" value="Expansin/allergen_DPBB_dom"/>
</dbReference>
<protein>
    <submittedName>
        <fullName evidence="6">Uncharacterized protein</fullName>
    </submittedName>
</protein>
<dbReference type="PRINTS" id="PR01225">
    <property type="entry name" value="EXPANSNFAMLY"/>
</dbReference>
<dbReference type="Proteomes" id="UP000813462">
    <property type="component" value="Unassembled WGS sequence"/>
</dbReference>
<dbReference type="PANTHER" id="PTHR31692:SF56">
    <property type="entry name" value="EXPANSIN-B2-RELATED"/>
    <property type="match status" value="1"/>
</dbReference>
<dbReference type="Pfam" id="PF03330">
    <property type="entry name" value="DPBB_1"/>
    <property type="match status" value="1"/>
</dbReference>
<evidence type="ECO:0000256" key="3">
    <source>
        <dbReference type="RuleBase" id="RU003460"/>
    </source>
</evidence>
<dbReference type="CDD" id="cd22275">
    <property type="entry name" value="DPBB_EXPB_N"/>
    <property type="match status" value="1"/>
</dbReference>
<dbReference type="Gene3D" id="2.40.40.10">
    <property type="entry name" value="RlpA-like domain"/>
    <property type="match status" value="1"/>
</dbReference>
<dbReference type="InterPro" id="IPR009009">
    <property type="entry name" value="RlpA-like_DPBB"/>
</dbReference>
<comment type="caution">
    <text evidence="6">The sequence shown here is derived from an EMBL/GenBank/DDBJ whole genome shotgun (WGS) entry which is preliminary data.</text>
</comment>
<evidence type="ECO:0000313" key="6">
    <source>
        <dbReference type="EMBL" id="KAH7519634.1"/>
    </source>
</evidence>
<dbReference type="EMBL" id="JAEACU010000008">
    <property type="protein sequence ID" value="KAH7519634.1"/>
    <property type="molecule type" value="Genomic_DNA"/>
</dbReference>
<dbReference type="AlphaFoldDB" id="A0A978UXB8"/>
<dbReference type="PROSITE" id="PS50842">
    <property type="entry name" value="EXPANSIN_EG45"/>
    <property type="match status" value="1"/>
</dbReference>
<dbReference type="PROSITE" id="PS50843">
    <property type="entry name" value="EXPANSIN_CBD"/>
    <property type="match status" value="1"/>
</dbReference>
<evidence type="ECO:0000259" key="5">
    <source>
        <dbReference type="PROSITE" id="PS50843"/>
    </source>
</evidence>
<dbReference type="SUPFAM" id="SSF49590">
    <property type="entry name" value="PHL pollen allergen"/>
    <property type="match status" value="1"/>
</dbReference>
<evidence type="ECO:0000259" key="4">
    <source>
        <dbReference type="PROSITE" id="PS50842"/>
    </source>
</evidence>
<sequence length="234" mass="25567">MFRQWLQGGATWYGSPSGGGSDGGACGFNYAVENPPFYKMVSAGGPSLYNNGNGCGACYRVKCTDNQACSRRPVTITITDECPGCVAEPFHFDLSGTAFGALAKPGQADNLRNAGVLQLLFRRVKCKYPGVTIAFHVDAGSNPFYFAMVSEYEDGDGDLGAVELKQSGGDRELWHPMQHSWGATWMLNLGSQLQPPFSIRLTTLTLHHTLVAHNVIPFNWQPGQTYRSWVNFKT</sequence>
<feature type="domain" description="Expansin-like CBD" evidence="5">
    <location>
        <begin position="144"/>
        <end position="228"/>
    </location>
</feature>
<feature type="domain" description="Expansin-like EG45" evidence="4">
    <location>
        <begin position="23"/>
        <end position="131"/>
    </location>
</feature>
<gene>
    <name evidence="6" type="ORF">FEM48_Zijuj08G0057900</name>
</gene>
<dbReference type="PANTHER" id="PTHR31692">
    <property type="entry name" value="EXPANSIN-B3"/>
    <property type="match status" value="1"/>
</dbReference>
<evidence type="ECO:0000256" key="2">
    <source>
        <dbReference type="ARBA" id="ARBA00022525"/>
    </source>
</evidence>
<dbReference type="InterPro" id="IPR007118">
    <property type="entry name" value="Expan_Lol_pI"/>
</dbReference>
<dbReference type="GO" id="GO:0005576">
    <property type="term" value="C:extracellular region"/>
    <property type="evidence" value="ECO:0007669"/>
    <property type="project" value="UniProtKB-SubCell"/>
</dbReference>
<dbReference type="PRINTS" id="PR00829">
    <property type="entry name" value="LOLP1ALLERGN"/>
</dbReference>
<comment type="subcellular location">
    <subcellularLocation>
        <location evidence="1">Secreted</location>
    </subcellularLocation>
</comment>
<dbReference type="InterPro" id="IPR005795">
    <property type="entry name" value="LolPI"/>
</dbReference>
<dbReference type="GO" id="GO:0009653">
    <property type="term" value="P:anatomical structure morphogenesis"/>
    <property type="evidence" value="ECO:0007669"/>
    <property type="project" value="UniProtKB-ARBA"/>
</dbReference>
<dbReference type="SMART" id="SM00837">
    <property type="entry name" value="DPBB_1"/>
    <property type="match status" value="1"/>
</dbReference>
<organism evidence="6 7">
    <name type="scientific">Ziziphus jujuba var. spinosa</name>
    <dbReference type="NCBI Taxonomy" id="714518"/>
    <lineage>
        <taxon>Eukaryota</taxon>
        <taxon>Viridiplantae</taxon>
        <taxon>Streptophyta</taxon>
        <taxon>Embryophyta</taxon>
        <taxon>Tracheophyta</taxon>
        <taxon>Spermatophyta</taxon>
        <taxon>Magnoliopsida</taxon>
        <taxon>eudicotyledons</taxon>
        <taxon>Gunneridae</taxon>
        <taxon>Pentapetalae</taxon>
        <taxon>rosids</taxon>
        <taxon>fabids</taxon>
        <taxon>Rosales</taxon>
        <taxon>Rhamnaceae</taxon>
        <taxon>Paliureae</taxon>
        <taxon>Ziziphus</taxon>
    </lineage>
</organism>
<comment type="similarity">
    <text evidence="3">Belongs to the expansin family.</text>
</comment>
<dbReference type="Gene3D" id="2.60.40.760">
    <property type="entry name" value="Expansin, cellulose-binding-like domain"/>
    <property type="match status" value="1"/>
</dbReference>